<dbReference type="Proteomes" id="UP000540519">
    <property type="component" value="Unassembled WGS sequence"/>
</dbReference>
<dbReference type="InterPro" id="IPR036942">
    <property type="entry name" value="Beta-barrel_TonB_sf"/>
</dbReference>
<sequence>MGIHPMMAQDKTVTGTVTDANDGMPLPGVNVLVQGSTTGTQSDFDGNYTIEASTGDVLIFSFIGMKSQNVTVGANNTIDLAMQEDASQLDEVVVTALGIKKSKKAVTYSTQDVSTDELTQARSINVVNGLSGKVAGLSVTTGSSGVGSSSKVLLRGNRSISGSSQPLYVVDGIILNGDISNMSPDDIEDISVLKGANAAALYGSRAANGAIIVTTKSGSNAEEGVTTSLNFTATSETANFLAEYQNVYGQGSGGVYTPSATSSWGPEMNGQNVAHWSNDPNYPVSEYAFTAQPNNVKDFFRTGVNLTSNISVNINNEKSNTFLSYTNTDAEGIMPNNDLTSHNLSARSNVKITDRLSLDTKLNYIKQEFSNVLTTGEDFENPLRYAYILPRNIRSSDIQHYEFTDNAGLLKQHYYLPDFNGGGNPYWQSYNVTKPRTVERVIGLLSLKYQITDNLSLMGRSALDRSNIDEEQKWYIDTYTQAPNGKYVRRSDTSYEWNTDALLNYNKDITDWLGLDFNLGANARKFKSTGVRGEGSNFQVPNLFALENTSIQKLEDFYSEKSVHSIYSFAELSFLGAIYLSASARNDWSSTLPEENNSYFYPAFGLTTVLTDLIEFPEAITYLKLRGSWAEVGNDTSPYQLSRSTSIENSSAINFSNTEPNASLKPETTRSLEVGADLRLFNNRLRLDATYYRSNTYDQLFQSPVSSGYGYTSVFENGGDIQNDGVEIVFGATVVETENFSWDLNLNFAKNNSLVTRISEDRDQLDQGTDFVRTYRLKVGEPFGEVYSRGFLRDDNGNVIVDETGIPQSTTGLDVRVANYNPDWLGGISNTFKYKNFSLSTLIDIRQGGTILAFTDAILAADGLPDFTLQGRDGGLVFGENIFANETAVTTTGQTNTTSVDAETLWRRIGGRSAPIGEAFVRDASNIRLREVVLGYTFPKELIDRTFLSSARLSLVGRNLFFLSNKAETFDPEAITSVENNTASSNNEEFNSEGREAFAPPTTRSFGFSLNLSF</sequence>
<keyword evidence="11" id="KW-1185">Reference proteome</keyword>
<gene>
    <name evidence="10" type="ORF">D9O36_18525</name>
</gene>
<dbReference type="SUPFAM" id="SSF56935">
    <property type="entry name" value="Porins"/>
    <property type="match status" value="1"/>
</dbReference>
<dbReference type="GO" id="GO:0009279">
    <property type="term" value="C:cell outer membrane"/>
    <property type="evidence" value="ECO:0007669"/>
    <property type="project" value="UniProtKB-SubCell"/>
</dbReference>
<dbReference type="OrthoDB" id="9768177at2"/>
<dbReference type="InterPro" id="IPR023997">
    <property type="entry name" value="TonB-dep_OMP_SusC/RagA_CS"/>
</dbReference>
<dbReference type="Gene3D" id="2.170.130.10">
    <property type="entry name" value="TonB-dependent receptor, plug domain"/>
    <property type="match status" value="1"/>
</dbReference>
<keyword evidence="5" id="KW-0732">Signal</keyword>
<proteinExistence type="inferred from homology"/>
<evidence type="ECO:0000256" key="6">
    <source>
        <dbReference type="ARBA" id="ARBA00023136"/>
    </source>
</evidence>
<evidence type="ECO:0000313" key="10">
    <source>
        <dbReference type="EMBL" id="MUH37853.1"/>
    </source>
</evidence>
<dbReference type="NCBIfam" id="TIGR04057">
    <property type="entry name" value="SusC_RagA_signa"/>
    <property type="match status" value="1"/>
</dbReference>
<evidence type="ECO:0000313" key="11">
    <source>
        <dbReference type="Proteomes" id="UP000540519"/>
    </source>
</evidence>
<name>A0A7X2ZWR6_9FLAO</name>
<keyword evidence="3 8" id="KW-1134">Transmembrane beta strand</keyword>
<accession>A0A7X2ZWR6</accession>
<keyword evidence="6 8" id="KW-0472">Membrane</keyword>
<evidence type="ECO:0000256" key="7">
    <source>
        <dbReference type="ARBA" id="ARBA00023237"/>
    </source>
</evidence>
<comment type="similarity">
    <text evidence="8">Belongs to the TonB-dependent receptor family.</text>
</comment>
<dbReference type="Gene3D" id="2.40.170.20">
    <property type="entry name" value="TonB-dependent receptor, beta-barrel domain"/>
    <property type="match status" value="1"/>
</dbReference>
<feature type="domain" description="TonB-dependent receptor plug" evidence="9">
    <location>
        <begin position="103"/>
        <end position="210"/>
    </location>
</feature>
<dbReference type="InterPro" id="IPR023996">
    <property type="entry name" value="TonB-dep_OMP_SusC/RagA"/>
</dbReference>
<dbReference type="Gene3D" id="2.60.40.1120">
    <property type="entry name" value="Carboxypeptidase-like, regulatory domain"/>
    <property type="match status" value="1"/>
</dbReference>
<dbReference type="Pfam" id="PF13715">
    <property type="entry name" value="CarbopepD_reg_2"/>
    <property type="match status" value="1"/>
</dbReference>
<evidence type="ECO:0000256" key="8">
    <source>
        <dbReference type="PROSITE-ProRule" id="PRU01360"/>
    </source>
</evidence>
<dbReference type="PANTHER" id="PTHR30069:SF29">
    <property type="entry name" value="HEMOGLOBIN AND HEMOGLOBIN-HAPTOGLOBIN-BINDING PROTEIN 1-RELATED"/>
    <property type="match status" value="1"/>
</dbReference>
<dbReference type="Pfam" id="PF07715">
    <property type="entry name" value="Plug"/>
    <property type="match status" value="1"/>
</dbReference>
<dbReference type="GO" id="GO:0015344">
    <property type="term" value="F:siderophore uptake transmembrane transporter activity"/>
    <property type="evidence" value="ECO:0007669"/>
    <property type="project" value="TreeGrafter"/>
</dbReference>
<dbReference type="AlphaFoldDB" id="A0A7X2ZWR6"/>
<evidence type="ECO:0000256" key="4">
    <source>
        <dbReference type="ARBA" id="ARBA00022692"/>
    </source>
</evidence>
<keyword evidence="7 8" id="KW-0998">Cell outer membrane</keyword>
<dbReference type="EMBL" id="RCNR01000054">
    <property type="protein sequence ID" value="MUH37853.1"/>
    <property type="molecule type" value="Genomic_DNA"/>
</dbReference>
<organism evidence="10 11">
    <name type="scientific">Zobellia amurskyensis</name>
    <dbReference type="NCBI Taxonomy" id="248905"/>
    <lineage>
        <taxon>Bacteria</taxon>
        <taxon>Pseudomonadati</taxon>
        <taxon>Bacteroidota</taxon>
        <taxon>Flavobacteriia</taxon>
        <taxon>Flavobacteriales</taxon>
        <taxon>Flavobacteriaceae</taxon>
        <taxon>Zobellia</taxon>
    </lineage>
</organism>
<dbReference type="NCBIfam" id="TIGR04056">
    <property type="entry name" value="OMP_RagA_SusC"/>
    <property type="match status" value="1"/>
</dbReference>
<dbReference type="PROSITE" id="PS52016">
    <property type="entry name" value="TONB_DEPENDENT_REC_3"/>
    <property type="match status" value="1"/>
</dbReference>
<dbReference type="InterPro" id="IPR039426">
    <property type="entry name" value="TonB-dep_rcpt-like"/>
</dbReference>
<dbReference type="InterPro" id="IPR037066">
    <property type="entry name" value="Plug_dom_sf"/>
</dbReference>
<keyword evidence="4 8" id="KW-0812">Transmembrane</keyword>
<comment type="subcellular location">
    <subcellularLocation>
        <location evidence="1 8">Cell outer membrane</location>
        <topology evidence="1 8">Multi-pass membrane protein</topology>
    </subcellularLocation>
</comment>
<dbReference type="GO" id="GO:0044718">
    <property type="term" value="P:siderophore transmembrane transport"/>
    <property type="evidence" value="ECO:0007669"/>
    <property type="project" value="TreeGrafter"/>
</dbReference>
<protein>
    <submittedName>
        <fullName evidence="10">SusC/RagA family TonB-linked outer membrane protein</fullName>
    </submittedName>
</protein>
<evidence type="ECO:0000256" key="2">
    <source>
        <dbReference type="ARBA" id="ARBA00022448"/>
    </source>
</evidence>
<comment type="caution">
    <text evidence="10">The sequence shown here is derived from an EMBL/GenBank/DDBJ whole genome shotgun (WGS) entry which is preliminary data.</text>
</comment>
<reference evidence="10 11" key="1">
    <citation type="journal article" date="2019" name="Mar. Drugs">
        <title>Comparative Genomics and CAZyme Genome Repertoires of Marine Zobellia amurskyensis KMM 3526(T) and Zobellia laminariae KMM 3676(T).</title>
        <authorList>
            <person name="Chernysheva N."/>
            <person name="Bystritskaya E."/>
            <person name="Stenkova A."/>
            <person name="Golovkin I."/>
            <person name="Nedashkovskaya O."/>
            <person name="Isaeva M."/>
        </authorList>
    </citation>
    <scope>NUCLEOTIDE SEQUENCE [LARGE SCALE GENOMIC DNA]</scope>
    <source>
        <strain evidence="10 11">KMM 3526</strain>
    </source>
</reference>
<evidence type="ECO:0000256" key="3">
    <source>
        <dbReference type="ARBA" id="ARBA00022452"/>
    </source>
</evidence>
<evidence type="ECO:0000256" key="1">
    <source>
        <dbReference type="ARBA" id="ARBA00004571"/>
    </source>
</evidence>
<dbReference type="InterPro" id="IPR012910">
    <property type="entry name" value="Plug_dom"/>
</dbReference>
<dbReference type="InterPro" id="IPR008969">
    <property type="entry name" value="CarboxyPept-like_regulatory"/>
</dbReference>
<dbReference type="PANTHER" id="PTHR30069">
    <property type="entry name" value="TONB-DEPENDENT OUTER MEMBRANE RECEPTOR"/>
    <property type="match status" value="1"/>
</dbReference>
<dbReference type="SUPFAM" id="SSF49464">
    <property type="entry name" value="Carboxypeptidase regulatory domain-like"/>
    <property type="match status" value="1"/>
</dbReference>
<keyword evidence="2 8" id="KW-0813">Transport</keyword>
<evidence type="ECO:0000259" key="9">
    <source>
        <dbReference type="Pfam" id="PF07715"/>
    </source>
</evidence>
<evidence type="ECO:0000256" key="5">
    <source>
        <dbReference type="ARBA" id="ARBA00022729"/>
    </source>
</evidence>